<organism evidence="1 2">
    <name type="scientific">Thermanaerothrix solaris</name>
    <dbReference type="NCBI Taxonomy" id="3058434"/>
    <lineage>
        <taxon>Bacteria</taxon>
        <taxon>Bacillati</taxon>
        <taxon>Chloroflexota</taxon>
        <taxon>Anaerolineae</taxon>
        <taxon>Anaerolineales</taxon>
        <taxon>Anaerolineaceae</taxon>
        <taxon>Thermanaerothrix</taxon>
    </lineage>
</organism>
<name>A0ABU3NNN9_9CHLR</name>
<accession>A0ABU3NNN9</accession>
<reference evidence="1 2" key="1">
    <citation type="submission" date="2023-07" db="EMBL/GenBank/DDBJ databases">
        <title>Novel species of Thermanaerothrix with wide hydrolytic capabilities.</title>
        <authorList>
            <person name="Zayulina K.S."/>
            <person name="Podosokorskaya O.A."/>
            <person name="Elcheninov A.G."/>
        </authorList>
    </citation>
    <scope>NUCLEOTIDE SEQUENCE [LARGE SCALE GENOMIC DNA]</scope>
    <source>
        <strain evidence="1 2">4228-RoL</strain>
    </source>
</reference>
<keyword evidence="1" id="KW-0436">Ligase</keyword>
<dbReference type="Pfam" id="PF02686">
    <property type="entry name" value="GatC"/>
    <property type="match status" value="1"/>
</dbReference>
<dbReference type="SUPFAM" id="SSF141000">
    <property type="entry name" value="Glu-tRNAGln amidotransferase C subunit"/>
    <property type="match status" value="1"/>
</dbReference>
<proteinExistence type="predicted"/>
<dbReference type="RefSeq" id="WP_315625126.1">
    <property type="nucleotide sequence ID" value="NZ_JAUHMF010000002.1"/>
</dbReference>
<protein>
    <submittedName>
        <fullName evidence="1">Asp-tRNA(Asn)/Glu-tRNA(Gln) amidotransferase subunit GatC</fullName>
        <ecNumber evidence="1">6.3.5.-</ecNumber>
    </submittedName>
</protein>
<dbReference type="InterPro" id="IPR003837">
    <property type="entry name" value="GatC"/>
</dbReference>
<dbReference type="InterPro" id="IPR036113">
    <property type="entry name" value="Asp/Glu-ADT_sf_sub_c"/>
</dbReference>
<dbReference type="Proteomes" id="UP001254165">
    <property type="component" value="Unassembled WGS sequence"/>
</dbReference>
<dbReference type="Gene3D" id="1.10.20.60">
    <property type="entry name" value="Glu-tRNAGln amidotransferase C subunit, N-terminal domain"/>
    <property type="match status" value="1"/>
</dbReference>
<dbReference type="EC" id="6.3.5.-" evidence="1"/>
<evidence type="ECO:0000313" key="2">
    <source>
        <dbReference type="Proteomes" id="UP001254165"/>
    </source>
</evidence>
<evidence type="ECO:0000313" key="1">
    <source>
        <dbReference type="EMBL" id="MDT8898468.1"/>
    </source>
</evidence>
<keyword evidence="2" id="KW-1185">Reference proteome</keyword>
<comment type="caution">
    <text evidence="1">The sequence shown here is derived from an EMBL/GenBank/DDBJ whole genome shotgun (WGS) entry which is preliminary data.</text>
</comment>
<dbReference type="GO" id="GO:0016874">
    <property type="term" value="F:ligase activity"/>
    <property type="evidence" value="ECO:0007669"/>
    <property type="project" value="UniProtKB-KW"/>
</dbReference>
<gene>
    <name evidence="1" type="ORF">QYE77_09325</name>
</gene>
<dbReference type="EMBL" id="JAUHMF010000002">
    <property type="protein sequence ID" value="MDT8898468.1"/>
    <property type="molecule type" value="Genomic_DNA"/>
</dbReference>
<sequence length="107" mass="11947">MPAEEIDRDTFAHLVHLAALELDEAQADYLRRELNHQLGAIHELEAIPLDADVPITSHGVPYPPEICPPLRADDWQPFPNTADILNQAPQVEEGYVVVPDIPHTTLE</sequence>